<reference evidence="11 12" key="1">
    <citation type="submission" date="2022-04" db="EMBL/GenBank/DDBJ databases">
        <title>Genome diversity in the genus Frankia.</title>
        <authorList>
            <person name="Carlos-Shanley C."/>
            <person name="Hahn D."/>
        </authorList>
    </citation>
    <scope>NUCLEOTIDE SEQUENCE [LARGE SCALE GENOMIC DNA]</scope>
    <source>
        <strain evidence="11 12">Ag45/Mut15</strain>
    </source>
</reference>
<dbReference type="PANTHER" id="PTHR43071">
    <property type="entry name" value="2-AMINO-4-HYDROXY-6-HYDROXYMETHYLDIHYDROPTERIDINE PYROPHOSPHOKINASE"/>
    <property type="match status" value="1"/>
</dbReference>
<evidence type="ECO:0000256" key="3">
    <source>
        <dbReference type="ARBA" id="ARBA00013253"/>
    </source>
</evidence>
<gene>
    <name evidence="11" type="primary">folK</name>
    <name evidence="11" type="ORF">MXD59_01355</name>
</gene>
<keyword evidence="6" id="KW-0418">Kinase</keyword>
<dbReference type="SUPFAM" id="SSF55083">
    <property type="entry name" value="6-hydroxymethyl-7,8-dihydropterin pyrophosphokinase, HPPK"/>
    <property type="match status" value="1"/>
</dbReference>
<dbReference type="EC" id="2.7.6.3" evidence="3"/>
<evidence type="ECO:0000313" key="12">
    <source>
        <dbReference type="Proteomes" id="UP001201873"/>
    </source>
</evidence>
<keyword evidence="8" id="KW-0289">Folate biosynthesis</keyword>
<dbReference type="PANTHER" id="PTHR43071:SF1">
    <property type="entry name" value="2-AMINO-4-HYDROXY-6-HYDROXYMETHYLDIHYDROPTERIDINE PYROPHOSPHOKINASE"/>
    <property type="match status" value="1"/>
</dbReference>
<evidence type="ECO:0000256" key="4">
    <source>
        <dbReference type="ARBA" id="ARBA00022679"/>
    </source>
</evidence>
<name>A0ABT0JSB1_9ACTN</name>
<evidence type="ECO:0000313" key="11">
    <source>
        <dbReference type="EMBL" id="MCK9874442.1"/>
    </source>
</evidence>
<protein>
    <recommendedName>
        <fullName evidence="3">2-amino-4-hydroxy-6-hydroxymethyldihydropteridine diphosphokinase</fullName>
        <ecNumber evidence="3">2.7.6.3</ecNumber>
    </recommendedName>
</protein>
<dbReference type="NCBIfam" id="TIGR01498">
    <property type="entry name" value="folK"/>
    <property type="match status" value="1"/>
</dbReference>
<accession>A0ABT0JSB1</accession>
<dbReference type="InterPro" id="IPR035907">
    <property type="entry name" value="Hppk_sf"/>
</dbReference>
<feature type="region of interest" description="Disordered" evidence="9">
    <location>
        <begin position="154"/>
        <end position="175"/>
    </location>
</feature>
<dbReference type="Gene3D" id="3.30.70.560">
    <property type="entry name" value="7,8-Dihydro-6-hydroxymethylpterin-pyrophosphokinase HPPK"/>
    <property type="match status" value="1"/>
</dbReference>
<dbReference type="InterPro" id="IPR000550">
    <property type="entry name" value="Hppk"/>
</dbReference>
<evidence type="ECO:0000256" key="5">
    <source>
        <dbReference type="ARBA" id="ARBA00022741"/>
    </source>
</evidence>
<evidence type="ECO:0000256" key="8">
    <source>
        <dbReference type="ARBA" id="ARBA00022909"/>
    </source>
</evidence>
<keyword evidence="7" id="KW-0067">ATP-binding</keyword>
<organism evidence="11 12">
    <name type="scientific">Frankia umida</name>
    <dbReference type="NCBI Taxonomy" id="573489"/>
    <lineage>
        <taxon>Bacteria</taxon>
        <taxon>Bacillati</taxon>
        <taxon>Actinomycetota</taxon>
        <taxon>Actinomycetes</taxon>
        <taxon>Frankiales</taxon>
        <taxon>Frankiaceae</taxon>
        <taxon>Frankia</taxon>
    </lineage>
</organism>
<evidence type="ECO:0000256" key="2">
    <source>
        <dbReference type="ARBA" id="ARBA00005051"/>
    </source>
</evidence>
<feature type="compositionally biased region" description="Low complexity" evidence="9">
    <location>
        <begin position="155"/>
        <end position="175"/>
    </location>
</feature>
<dbReference type="Proteomes" id="UP001201873">
    <property type="component" value="Unassembled WGS sequence"/>
</dbReference>
<dbReference type="Pfam" id="PF01288">
    <property type="entry name" value="HPPK"/>
    <property type="match status" value="1"/>
</dbReference>
<comment type="caution">
    <text evidence="11">The sequence shown here is derived from an EMBL/GenBank/DDBJ whole genome shotgun (WGS) entry which is preliminary data.</text>
</comment>
<comment type="pathway">
    <text evidence="2">Cofactor biosynthesis; tetrahydrofolate biosynthesis; 2-amino-4-hydroxy-6-hydroxymethyl-7,8-dihydropteridine diphosphate from 7,8-dihydroneopterin triphosphate: step 4/4.</text>
</comment>
<feature type="domain" description="7,8-dihydro-6-hydroxymethylpterin-pyrophosphokinase" evidence="10">
    <location>
        <begin position="81"/>
        <end position="92"/>
    </location>
</feature>
<proteinExistence type="predicted"/>
<dbReference type="CDD" id="cd00483">
    <property type="entry name" value="HPPK"/>
    <property type="match status" value="1"/>
</dbReference>
<evidence type="ECO:0000256" key="1">
    <source>
        <dbReference type="ARBA" id="ARBA00000198"/>
    </source>
</evidence>
<dbReference type="GO" id="GO:0003848">
    <property type="term" value="F:2-amino-4-hydroxy-6-hydroxymethyldihydropteridine diphosphokinase activity"/>
    <property type="evidence" value="ECO:0007669"/>
    <property type="project" value="UniProtKB-EC"/>
</dbReference>
<sequence length="175" mass="18167">MLALGSNLGDRLALLRAAVASLDARLGVLACSPVYETAPVGGPEQDDYLNAVVLVASAGPRELLAAAHVAEAAAHRVRQVRWGPRTLDVDVIALGSVRSDDPEIILPHPRAHLRAFVCVPWLDVEPAAILPGHGPVADLVARMAQDGELADLRRLPAPLRPADSAGRAGSAGAPS</sequence>
<evidence type="ECO:0000256" key="9">
    <source>
        <dbReference type="SAM" id="MobiDB-lite"/>
    </source>
</evidence>
<evidence type="ECO:0000256" key="7">
    <source>
        <dbReference type="ARBA" id="ARBA00022840"/>
    </source>
</evidence>
<evidence type="ECO:0000259" key="10">
    <source>
        <dbReference type="PROSITE" id="PS00794"/>
    </source>
</evidence>
<comment type="catalytic activity">
    <reaction evidence="1">
        <text>6-hydroxymethyl-7,8-dihydropterin + ATP = (7,8-dihydropterin-6-yl)methyl diphosphate + AMP + H(+)</text>
        <dbReference type="Rhea" id="RHEA:11412"/>
        <dbReference type="ChEBI" id="CHEBI:15378"/>
        <dbReference type="ChEBI" id="CHEBI:30616"/>
        <dbReference type="ChEBI" id="CHEBI:44841"/>
        <dbReference type="ChEBI" id="CHEBI:72950"/>
        <dbReference type="ChEBI" id="CHEBI:456215"/>
        <dbReference type="EC" id="2.7.6.3"/>
    </reaction>
</comment>
<dbReference type="PROSITE" id="PS00794">
    <property type="entry name" value="HPPK"/>
    <property type="match status" value="1"/>
</dbReference>
<dbReference type="EMBL" id="JALKFT010000001">
    <property type="protein sequence ID" value="MCK9874442.1"/>
    <property type="molecule type" value="Genomic_DNA"/>
</dbReference>
<keyword evidence="4 11" id="KW-0808">Transferase</keyword>
<evidence type="ECO:0000256" key="6">
    <source>
        <dbReference type="ARBA" id="ARBA00022777"/>
    </source>
</evidence>
<keyword evidence="12" id="KW-1185">Reference proteome</keyword>
<keyword evidence="5" id="KW-0547">Nucleotide-binding</keyword>